<feature type="transmembrane region" description="Helical" evidence="1">
    <location>
        <begin position="293"/>
        <end position="310"/>
    </location>
</feature>
<protein>
    <submittedName>
        <fullName evidence="2">Iron/zinc ion transporter</fullName>
    </submittedName>
</protein>
<dbReference type="InterPro" id="IPR007251">
    <property type="entry name" value="Iron_permease_Fet4"/>
</dbReference>
<dbReference type="AlphaFoldDB" id="B6K2Z1"/>
<dbReference type="GO" id="GO:0055085">
    <property type="term" value="P:transmembrane transport"/>
    <property type="evidence" value="ECO:0007669"/>
    <property type="project" value="InterPro"/>
</dbReference>
<keyword evidence="4" id="KW-1185">Reference proteome</keyword>
<feature type="transmembrane region" description="Helical" evidence="1">
    <location>
        <begin position="402"/>
        <end position="421"/>
    </location>
</feature>
<keyword evidence="1" id="KW-1133">Transmembrane helix</keyword>
<dbReference type="STRING" id="402676.B6K2Z1"/>
<dbReference type="OMA" id="WQVVMQD"/>
<evidence type="ECO:0000256" key="1">
    <source>
        <dbReference type="SAM" id="Phobius"/>
    </source>
</evidence>
<dbReference type="HOGENOM" id="CLU_028340_0_0_1"/>
<gene>
    <name evidence="3" type="primary">fet4</name>
    <name evidence="2" type="ORF">SJAG_02968</name>
</gene>
<name>B6K2Z1_SCHJY</name>
<dbReference type="JaponicusDB" id="SJAG_02968">
    <property type="gene designation" value="fet4"/>
</dbReference>
<feature type="transmembrane region" description="Helical" evidence="1">
    <location>
        <begin position="368"/>
        <end position="390"/>
    </location>
</feature>
<feature type="transmembrane region" description="Helical" evidence="1">
    <location>
        <begin position="131"/>
        <end position="155"/>
    </location>
</feature>
<dbReference type="eggNOG" id="ENOG502QRCK">
    <property type="taxonomic scope" value="Eukaryota"/>
</dbReference>
<dbReference type="EMBL" id="KE651167">
    <property type="protein sequence ID" value="EEB07848.1"/>
    <property type="molecule type" value="Genomic_DNA"/>
</dbReference>
<evidence type="ECO:0000313" key="3">
    <source>
        <dbReference type="JaponicusDB" id="SJAG_02968"/>
    </source>
</evidence>
<dbReference type="VEuPathDB" id="FungiDB:SJAG_02968"/>
<dbReference type="Proteomes" id="UP000001744">
    <property type="component" value="Unassembled WGS sequence"/>
</dbReference>
<dbReference type="GeneID" id="7051742"/>
<dbReference type="OrthoDB" id="2224262at2759"/>
<sequence>MDHFRNLTSKEHQIQERSIDVDEYRASLADKGFFQRLRLRIMNKGRQFDVNVAAPTQHVFGANEEDESVYIQTNSTLSEDGGVKKDQSVEIKTVAAAKPTKPATEKKVSFTYAKYRRRTLAGRLFDLVTEYMGSAIVFLITLAILIAWAVWGIVARAPNQWQIVMQDGSSIQCYISDTLLMRQQQNNYTQLLINVAELRSRLVSLKRMFLKLQHDEGEAIPVDENYTPLVDRADLQDTVGDAVKLPVENVFDVVCNWISRATGSIYSSILYWICIIIWAASGTLIGFNDNWQLYINTAVAVELTFTSVFLQNTRHRHMRYLEHCLSAIIHIDSVLELELRRQSGDRQENPICAIKSMKVSRSCRAIDYYSDVIGSGIGAIICFAVLLVWLIMGKPMNYSDDWWLIIGTYTGLVGFLDGFVLRNVYYRQDTYSDNQIETLIEEDEAMFQTLGFPLPYEKTKIPHAFGYKVSEFVGNVCSSPWAVAASVLIIAALLIIACILHWSTTGQLLCNTPTMIIEGALLIILLEAHNTANTKLRVEFRELYLRRLSLLRRVAGVAQ</sequence>
<organism evidence="2 4">
    <name type="scientific">Schizosaccharomyces japonicus (strain yFS275 / FY16936)</name>
    <name type="common">Fission yeast</name>
    <dbReference type="NCBI Taxonomy" id="402676"/>
    <lineage>
        <taxon>Eukaryota</taxon>
        <taxon>Fungi</taxon>
        <taxon>Dikarya</taxon>
        <taxon>Ascomycota</taxon>
        <taxon>Taphrinomycotina</taxon>
        <taxon>Schizosaccharomycetes</taxon>
        <taxon>Schizosaccharomycetales</taxon>
        <taxon>Schizosaccharomycetaceae</taxon>
        <taxon>Schizosaccharomyces</taxon>
    </lineage>
</organism>
<keyword evidence="1" id="KW-0472">Membrane</keyword>
<dbReference type="Pfam" id="PF04120">
    <property type="entry name" value="Iron_permease"/>
    <property type="match status" value="4"/>
</dbReference>
<feature type="transmembrane region" description="Helical" evidence="1">
    <location>
        <begin position="269"/>
        <end position="287"/>
    </location>
</feature>
<accession>B6K2Z1</accession>
<reference evidence="2 4" key="1">
    <citation type="journal article" date="2011" name="Science">
        <title>Comparative functional genomics of the fission yeasts.</title>
        <authorList>
            <person name="Rhind N."/>
            <person name="Chen Z."/>
            <person name="Yassour M."/>
            <person name="Thompson D.A."/>
            <person name="Haas B.J."/>
            <person name="Habib N."/>
            <person name="Wapinski I."/>
            <person name="Roy S."/>
            <person name="Lin M.F."/>
            <person name="Heiman D.I."/>
            <person name="Young S.K."/>
            <person name="Furuya K."/>
            <person name="Guo Y."/>
            <person name="Pidoux A."/>
            <person name="Chen H.M."/>
            <person name="Robbertse B."/>
            <person name="Goldberg J.M."/>
            <person name="Aoki K."/>
            <person name="Bayne E.H."/>
            <person name="Berlin A.M."/>
            <person name="Desjardins C.A."/>
            <person name="Dobbs E."/>
            <person name="Dukaj L."/>
            <person name="Fan L."/>
            <person name="FitzGerald M.G."/>
            <person name="French C."/>
            <person name="Gujja S."/>
            <person name="Hansen K."/>
            <person name="Keifenheim D."/>
            <person name="Levin J.Z."/>
            <person name="Mosher R.A."/>
            <person name="Mueller C.A."/>
            <person name="Pfiffner J."/>
            <person name="Priest M."/>
            <person name="Russ C."/>
            <person name="Smialowska A."/>
            <person name="Swoboda P."/>
            <person name="Sykes S.M."/>
            <person name="Vaughn M."/>
            <person name="Vengrova S."/>
            <person name="Yoder R."/>
            <person name="Zeng Q."/>
            <person name="Allshire R."/>
            <person name="Baulcombe D."/>
            <person name="Birren B.W."/>
            <person name="Brown W."/>
            <person name="Ekwall K."/>
            <person name="Kellis M."/>
            <person name="Leatherwood J."/>
            <person name="Levin H."/>
            <person name="Margalit H."/>
            <person name="Martienssen R."/>
            <person name="Nieduszynski C.A."/>
            <person name="Spatafora J.W."/>
            <person name="Friedman N."/>
            <person name="Dalgaard J.Z."/>
            <person name="Baumann P."/>
            <person name="Niki H."/>
            <person name="Regev A."/>
            <person name="Nusbaum C."/>
        </authorList>
    </citation>
    <scope>NUCLEOTIDE SEQUENCE [LARGE SCALE GENOMIC DNA]</scope>
    <source>
        <strain evidence="4">yFS275 / FY16936</strain>
    </source>
</reference>
<evidence type="ECO:0000313" key="4">
    <source>
        <dbReference type="Proteomes" id="UP000001744"/>
    </source>
</evidence>
<proteinExistence type="predicted"/>
<dbReference type="RefSeq" id="XP_002174141.1">
    <property type="nucleotide sequence ID" value="XM_002174105.2"/>
</dbReference>
<keyword evidence="1" id="KW-0812">Transmembrane</keyword>
<evidence type="ECO:0000313" key="2">
    <source>
        <dbReference type="EMBL" id="EEB07848.1"/>
    </source>
</evidence>
<feature type="transmembrane region" description="Helical" evidence="1">
    <location>
        <begin position="481"/>
        <end position="502"/>
    </location>
</feature>